<feature type="compositionally biased region" description="Pro residues" evidence="1">
    <location>
        <begin position="373"/>
        <end position="386"/>
    </location>
</feature>
<dbReference type="SUPFAM" id="SSF48452">
    <property type="entry name" value="TPR-like"/>
    <property type="match status" value="2"/>
</dbReference>
<proteinExistence type="predicted"/>
<keyword evidence="3" id="KW-1185">Reference proteome</keyword>
<reference evidence="2 3" key="1">
    <citation type="submission" date="2023-07" db="EMBL/GenBank/DDBJ databases">
        <title>Sequencing the genomes of 1000 actinobacteria strains.</title>
        <authorList>
            <person name="Klenk H.-P."/>
        </authorList>
    </citation>
    <scope>NUCLEOTIDE SEQUENCE [LARGE SCALE GENOMIC DNA]</scope>
    <source>
        <strain evidence="2 3">DSM 44711</strain>
    </source>
</reference>
<feature type="region of interest" description="Disordered" evidence="1">
    <location>
        <begin position="369"/>
        <end position="391"/>
    </location>
</feature>
<organism evidence="2 3">
    <name type="scientific">Catenuloplanes niger</name>
    <dbReference type="NCBI Taxonomy" id="587534"/>
    <lineage>
        <taxon>Bacteria</taxon>
        <taxon>Bacillati</taxon>
        <taxon>Actinomycetota</taxon>
        <taxon>Actinomycetes</taxon>
        <taxon>Micromonosporales</taxon>
        <taxon>Micromonosporaceae</taxon>
        <taxon>Catenuloplanes</taxon>
    </lineage>
</organism>
<dbReference type="EMBL" id="JAVDYC010000001">
    <property type="protein sequence ID" value="MDR7321191.1"/>
    <property type="molecule type" value="Genomic_DNA"/>
</dbReference>
<name>A0AAE4CPY4_9ACTN</name>
<dbReference type="InterPro" id="IPR011990">
    <property type="entry name" value="TPR-like_helical_dom_sf"/>
</dbReference>
<dbReference type="AlphaFoldDB" id="A0AAE4CPY4"/>
<evidence type="ECO:0000256" key="1">
    <source>
        <dbReference type="SAM" id="MobiDB-lite"/>
    </source>
</evidence>
<sequence>MTTSAQELWGLLAQAGDMPYGAARIALTEQVVRHADTAGDPELRFVSRIHATQSYVYGGEPAKAFVTFSWCLAEFDAEPAPYHANWTHTLLWYFKTMVSQMTGFPEVPLDRAQAVLDDMERRYRESGHSLQAVYKYRYVLARHVGDAAATAEWYERWQTAPRDELSDCEGCDPTGKARYLAEQKRDEEVVALAEPVLAGRLTCTEQPQNILAALMVPYVRTGRLDAAVDAHRRAYGLVRSSLADLGDIGDHIEFCARTGNEHRGLEILQRHIDWLDRAPSPASAMSFASASALLLRRATALGHGDTVVHRTGHDDTTVAALADELAGRARAIAARFDARNGTTRQSRRVEELLTAEPFDVVLPLSPTSRAAAPVPPVPQRPAPAAPEAPADASAERLLALAEEAEDADLDAGPILASFDARFPDPAALGPALAAKREELGGGQHWAARDGEAAIAAWDRAAERYAEAGDDGQAAALASRAGVARLLLGDESGVAAVEREVAYREEHGGTPREVASAWSRLAMRHMTAGDADAAAAAQERADAALADVDDPRMHARYALRRAQIVAAGHRHEEAAEAVGRALIFYREHGPDDQLASALLLAGQLSVEPEPALAFFDEVLSLGDADTVINGRLGRANALMRLERPAEAVPELIEVVALLTERDMPPAAAAVRRDLAEAYQAAGRLTESAEVAEEALSELRRLGDDSRADDAQLLLANTYRQLGEDKIALVHYEALIERMTELENYAGRGQIREYAAETLYRSDRDEEAAERFGEAADDFHQDGNLLAELRVLRRRVAALHFADEPEEAVETVALARRRDAELPAEADGHPQVIWERHMLGWEAGRVLMSRGRPADAIPYLAGGAAALRGIGALQEADNLAGMHAEALFRAGDPAAAEPVLREVLAGLADGRSAAEPDSAQLPAALLAEVLDALDRKDEATALRTEYGITGRD</sequence>
<comment type="caution">
    <text evidence="2">The sequence shown here is derived from an EMBL/GenBank/DDBJ whole genome shotgun (WGS) entry which is preliminary data.</text>
</comment>
<protein>
    <submittedName>
        <fullName evidence="2">Tetratricopeptide (TPR) repeat protein</fullName>
    </submittedName>
</protein>
<evidence type="ECO:0000313" key="3">
    <source>
        <dbReference type="Proteomes" id="UP001183629"/>
    </source>
</evidence>
<dbReference type="Gene3D" id="1.25.40.10">
    <property type="entry name" value="Tetratricopeptide repeat domain"/>
    <property type="match status" value="1"/>
</dbReference>
<dbReference type="RefSeq" id="WP_310410030.1">
    <property type="nucleotide sequence ID" value="NZ_JAVDYC010000001.1"/>
</dbReference>
<accession>A0AAE4CPY4</accession>
<dbReference type="Proteomes" id="UP001183629">
    <property type="component" value="Unassembled WGS sequence"/>
</dbReference>
<evidence type="ECO:0000313" key="2">
    <source>
        <dbReference type="EMBL" id="MDR7321191.1"/>
    </source>
</evidence>
<gene>
    <name evidence="2" type="ORF">J2S44_001441</name>
</gene>